<protein>
    <submittedName>
        <fullName evidence="1">Uncharacterized protein</fullName>
    </submittedName>
</protein>
<sequence length="84" mass="9238">MPEPRGGAGLPERALVVDGPFLIGETMREDDLLHRDVTTEDLIVRLPDRTHAAPADLGHQSVTAGEQPLTGGFTWHIRDHIDFC</sequence>
<evidence type="ECO:0000313" key="2">
    <source>
        <dbReference type="Proteomes" id="UP001501427"/>
    </source>
</evidence>
<proteinExistence type="predicted"/>
<keyword evidence="2" id="KW-1185">Reference proteome</keyword>
<comment type="caution">
    <text evidence="1">The sequence shown here is derived from an EMBL/GenBank/DDBJ whole genome shotgun (WGS) entry which is preliminary data.</text>
</comment>
<dbReference type="EMBL" id="BAAAHD010000033">
    <property type="protein sequence ID" value="GAA0572832.1"/>
    <property type="molecule type" value="Genomic_DNA"/>
</dbReference>
<reference evidence="2" key="1">
    <citation type="journal article" date="2019" name="Int. J. Syst. Evol. Microbiol.">
        <title>The Global Catalogue of Microorganisms (GCM) 10K type strain sequencing project: providing services to taxonomists for standard genome sequencing and annotation.</title>
        <authorList>
            <consortium name="The Broad Institute Genomics Platform"/>
            <consortium name="The Broad Institute Genome Sequencing Center for Infectious Disease"/>
            <person name="Wu L."/>
            <person name="Ma J."/>
        </authorList>
    </citation>
    <scope>NUCLEOTIDE SEQUENCE [LARGE SCALE GENOMIC DNA]</scope>
    <source>
        <strain evidence="2">JCM 10667</strain>
    </source>
</reference>
<organism evidence="1 2">
    <name type="scientific">Actinomadura livida</name>
    <dbReference type="NCBI Taxonomy" id="79909"/>
    <lineage>
        <taxon>Bacteria</taxon>
        <taxon>Bacillati</taxon>
        <taxon>Actinomycetota</taxon>
        <taxon>Actinomycetes</taxon>
        <taxon>Streptosporangiales</taxon>
        <taxon>Thermomonosporaceae</taxon>
        <taxon>Actinomadura</taxon>
    </lineage>
</organism>
<accession>A0ABP3PQL5</accession>
<gene>
    <name evidence="1" type="ORF">GCM10009546_39440</name>
</gene>
<evidence type="ECO:0000313" key="1">
    <source>
        <dbReference type="EMBL" id="GAA0572832.1"/>
    </source>
</evidence>
<name>A0ABP3PQL5_9ACTN</name>
<dbReference type="Proteomes" id="UP001501427">
    <property type="component" value="Unassembled WGS sequence"/>
</dbReference>